<evidence type="ECO:0000256" key="3">
    <source>
        <dbReference type="ARBA" id="ARBA00022490"/>
    </source>
</evidence>
<dbReference type="Gene3D" id="3.40.50.720">
    <property type="entry name" value="NAD(P)-binding Rossmann-like Domain"/>
    <property type="match status" value="1"/>
</dbReference>
<reference evidence="13" key="1">
    <citation type="submission" date="2021-04" db="EMBL/GenBank/DDBJ databases">
        <authorList>
            <person name="Zhang D.-C."/>
        </authorList>
    </citation>
    <scope>NUCLEOTIDE SEQUENCE</scope>
    <source>
        <strain evidence="13">CGMCC 1.15697</strain>
    </source>
</reference>
<dbReference type="InterPro" id="IPR018109">
    <property type="entry name" value="Folylpolyglutamate_synth_CS"/>
</dbReference>
<dbReference type="Proteomes" id="UP000672602">
    <property type="component" value="Unassembled WGS sequence"/>
</dbReference>
<comment type="similarity">
    <text evidence="9">Belongs to the MurCDEF family.</text>
</comment>
<keyword evidence="9 10" id="KW-0961">Cell wall biogenesis/degradation</keyword>
<dbReference type="UniPathway" id="UPA00219"/>
<comment type="function">
    <text evidence="9 10">Cell wall formation. Catalyzes the addition of glutamate to the nucleotide precursor UDP-N-acetylmuramoyl-L-alanine (UMA).</text>
</comment>
<dbReference type="InterPro" id="IPR004101">
    <property type="entry name" value="Mur_ligase_C"/>
</dbReference>
<dbReference type="GO" id="GO:0004326">
    <property type="term" value="F:tetrahydrofolylpolyglutamate synthase activity"/>
    <property type="evidence" value="ECO:0007669"/>
    <property type="project" value="InterPro"/>
</dbReference>
<keyword evidence="4 9" id="KW-0436">Ligase</keyword>
<keyword evidence="7 9" id="KW-0067">ATP-binding</keyword>
<dbReference type="NCBIfam" id="TIGR01087">
    <property type="entry name" value="murD"/>
    <property type="match status" value="1"/>
</dbReference>
<dbReference type="Pfam" id="PF08245">
    <property type="entry name" value="Mur_ligase_M"/>
    <property type="match status" value="1"/>
</dbReference>
<dbReference type="Gene3D" id="3.90.190.20">
    <property type="entry name" value="Mur ligase, C-terminal domain"/>
    <property type="match status" value="1"/>
</dbReference>
<dbReference type="SUPFAM" id="SSF53244">
    <property type="entry name" value="MurD-like peptide ligases, peptide-binding domain"/>
    <property type="match status" value="1"/>
</dbReference>
<evidence type="ECO:0000256" key="1">
    <source>
        <dbReference type="ARBA" id="ARBA00004496"/>
    </source>
</evidence>
<dbReference type="GO" id="GO:0071555">
    <property type="term" value="P:cell wall organization"/>
    <property type="evidence" value="ECO:0007669"/>
    <property type="project" value="UniProtKB-KW"/>
</dbReference>
<evidence type="ECO:0000256" key="8">
    <source>
        <dbReference type="ARBA" id="ARBA00023306"/>
    </source>
</evidence>
<evidence type="ECO:0000256" key="10">
    <source>
        <dbReference type="RuleBase" id="RU003664"/>
    </source>
</evidence>
<dbReference type="GO" id="GO:0009252">
    <property type="term" value="P:peptidoglycan biosynthetic process"/>
    <property type="evidence" value="ECO:0007669"/>
    <property type="project" value="UniProtKB-UniRule"/>
</dbReference>
<dbReference type="EMBL" id="JAGMWN010000005">
    <property type="protein sequence ID" value="MBP5857730.1"/>
    <property type="molecule type" value="Genomic_DNA"/>
</dbReference>
<dbReference type="InterPro" id="IPR036615">
    <property type="entry name" value="Mur_ligase_C_dom_sf"/>
</dbReference>
<accession>A0A8J7V2V3</accession>
<keyword evidence="5 9" id="KW-0132">Cell division</keyword>
<dbReference type="SUPFAM" id="SSF51984">
    <property type="entry name" value="MurCD N-terminal domain"/>
    <property type="match status" value="1"/>
</dbReference>
<dbReference type="InterPro" id="IPR036565">
    <property type="entry name" value="Mur-like_cat_sf"/>
</dbReference>
<dbReference type="GO" id="GO:0005737">
    <property type="term" value="C:cytoplasm"/>
    <property type="evidence" value="ECO:0007669"/>
    <property type="project" value="UniProtKB-SubCell"/>
</dbReference>
<dbReference type="Pfam" id="PF02875">
    <property type="entry name" value="Mur_ligase_C"/>
    <property type="match status" value="1"/>
</dbReference>
<proteinExistence type="inferred from homology"/>
<name>A0A8J7V2V3_9PROT</name>
<keyword evidence="3 9" id="KW-0963">Cytoplasm</keyword>
<evidence type="ECO:0000256" key="9">
    <source>
        <dbReference type="HAMAP-Rule" id="MF_00639"/>
    </source>
</evidence>
<keyword evidence="14" id="KW-1185">Reference proteome</keyword>
<comment type="subcellular location">
    <subcellularLocation>
        <location evidence="1 9 10">Cytoplasm</location>
    </subcellularLocation>
</comment>
<evidence type="ECO:0000256" key="7">
    <source>
        <dbReference type="ARBA" id="ARBA00022840"/>
    </source>
</evidence>
<dbReference type="InterPro" id="IPR005762">
    <property type="entry name" value="MurD"/>
</dbReference>
<comment type="catalytic activity">
    <reaction evidence="9 10">
        <text>UDP-N-acetyl-alpha-D-muramoyl-L-alanine + D-glutamate + ATP = UDP-N-acetyl-alpha-D-muramoyl-L-alanyl-D-glutamate + ADP + phosphate + H(+)</text>
        <dbReference type="Rhea" id="RHEA:16429"/>
        <dbReference type="ChEBI" id="CHEBI:15378"/>
        <dbReference type="ChEBI" id="CHEBI:29986"/>
        <dbReference type="ChEBI" id="CHEBI:30616"/>
        <dbReference type="ChEBI" id="CHEBI:43474"/>
        <dbReference type="ChEBI" id="CHEBI:83898"/>
        <dbReference type="ChEBI" id="CHEBI:83900"/>
        <dbReference type="ChEBI" id="CHEBI:456216"/>
        <dbReference type="EC" id="6.3.2.9"/>
    </reaction>
</comment>
<comment type="pathway">
    <text evidence="2 9 10">Cell wall biogenesis; peptidoglycan biosynthesis.</text>
</comment>
<gene>
    <name evidence="9" type="primary">murD</name>
    <name evidence="13" type="ORF">KAJ83_11985</name>
</gene>
<evidence type="ECO:0000256" key="6">
    <source>
        <dbReference type="ARBA" id="ARBA00022741"/>
    </source>
</evidence>
<dbReference type="SUPFAM" id="SSF53623">
    <property type="entry name" value="MurD-like peptide ligases, catalytic domain"/>
    <property type="match status" value="1"/>
</dbReference>
<keyword evidence="8 9" id="KW-0131">Cell cycle</keyword>
<feature type="binding site" evidence="9">
    <location>
        <begin position="119"/>
        <end position="125"/>
    </location>
    <ligand>
        <name>ATP</name>
        <dbReference type="ChEBI" id="CHEBI:30616"/>
    </ligand>
</feature>
<evidence type="ECO:0000256" key="2">
    <source>
        <dbReference type="ARBA" id="ARBA00004752"/>
    </source>
</evidence>
<dbReference type="GO" id="GO:0005524">
    <property type="term" value="F:ATP binding"/>
    <property type="evidence" value="ECO:0007669"/>
    <property type="project" value="UniProtKB-UniRule"/>
</dbReference>
<dbReference type="Gene3D" id="3.40.1190.10">
    <property type="entry name" value="Mur-like, catalytic domain"/>
    <property type="match status" value="1"/>
</dbReference>
<comment type="caution">
    <text evidence="13">The sequence shown here is derived from an EMBL/GenBank/DDBJ whole genome shotgun (WGS) entry which is preliminary data.</text>
</comment>
<dbReference type="AlphaFoldDB" id="A0A8J7V2V3"/>
<keyword evidence="9 10" id="KW-0573">Peptidoglycan synthesis</keyword>
<dbReference type="PANTHER" id="PTHR43692:SF1">
    <property type="entry name" value="UDP-N-ACETYLMURAMOYLALANINE--D-GLUTAMATE LIGASE"/>
    <property type="match status" value="1"/>
</dbReference>
<sequence length="468" mass="48062">MTIPVDIFRGQRTQILGMARSGLAAARALREGAAEVLCWDDSEAGRAAAEGAGFPLADPTRPGGFQDVAALIPAPGIPLTHPAPHPAIAKAKAEGVPVLGDVELLLRQKAGTPAIGITGTNGKSTTTALIGHMLTVAGHRAEVGGNLGTAALALAPLESGEGAYVLEMSSYQLDLIDRGAFDIGVFLNVTPDHLDRHGGLDGYIAAKRRMFRNDKPGGVAIVAVDDAHTRRLAADLVAAGTRRLIPVSAERPCPGGVHIDGAKATLIDDIDGAARAVLPLADCPALPGRHNWQNAVAAYAACRMMGLDAAQAAAGLKSFPGLAHRQERVGRLAGALCINDSKATNVEAAAKALASYDRIYWIAGGRAKEGGFDALPAHLGAVRHAFLIGEAADALDAVLSAHVPTTRSGDLETAVAQASTLAGEEGGTGAAILLSPACASFDQFKDFEQRGDAFRAIVARLADQEGGA</sequence>
<protein>
    <recommendedName>
        <fullName evidence="9 10">UDP-N-acetylmuramoylalanine--D-glutamate ligase</fullName>
        <ecNumber evidence="9 10">6.3.2.9</ecNumber>
    </recommendedName>
    <alternativeName>
        <fullName evidence="9">D-glutamic acid-adding enzyme</fullName>
    </alternativeName>
    <alternativeName>
        <fullName evidence="9">UDP-N-acetylmuramoyl-L-alanyl-D-glutamate synthetase</fullName>
    </alternativeName>
</protein>
<feature type="domain" description="Mur ligase C-terminal" evidence="11">
    <location>
        <begin position="324"/>
        <end position="438"/>
    </location>
</feature>
<dbReference type="GO" id="GO:0008360">
    <property type="term" value="P:regulation of cell shape"/>
    <property type="evidence" value="ECO:0007669"/>
    <property type="project" value="UniProtKB-KW"/>
</dbReference>
<evidence type="ECO:0000256" key="4">
    <source>
        <dbReference type="ARBA" id="ARBA00022598"/>
    </source>
</evidence>
<dbReference type="EC" id="6.3.2.9" evidence="9 10"/>
<dbReference type="PROSITE" id="PS01011">
    <property type="entry name" value="FOLYLPOLYGLU_SYNT_1"/>
    <property type="match status" value="1"/>
</dbReference>
<evidence type="ECO:0000256" key="5">
    <source>
        <dbReference type="ARBA" id="ARBA00022618"/>
    </source>
</evidence>
<evidence type="ECO:0000313" key="13">
    <source>
        <dbReference type="EMBL" id="MBP5857730.1"/>
    </source>
</evidence>
<dbReference type="GO" id="GO:0008764">
    <property type="term" value="F:UDP-N-acetylmuramoylalanine-D-glutamate ligase activity"/>
    <property type="evidence" value="ECO:0007669"/>
    <property type="project" value="UniProtKB-UniRule"/>
</dbReference>
<evidence type="ECO:0000259" key="11">
    <source>
        <dbReference type="Pfam" id="PF02875"/>
    </source>
</evidence>
<evidence type="ECO:0000259" key="12">
    <source>
        <dbReference type="Pfam" id="PF08245"/>
    </source>
</evidence>
<feature type="domain" description="Mur ligase central" evidence="12">
    <location>
        <begin position="117"/>
        <end position="302"/>
    </location>
</feature>
<organism evidence="13 14">
    <name type="scientific">Marivibrio halodurans</name>
    <dbReference type="NCBI Taxonomy" id="2039722"/>
    <lineage>
        <taxon>Bacteria</taxon>
        <taxon>Pseudomonadati</taxon>
        <taxon>Pseudomonadota</taxon>
        <taxon>Alphaproteobacteria</taxon>
        <taxon>Rhodospirillales</taxon>
        <taxon>Rhodospirillaceae</taxon>
        <taxon>Marivibrio</taxon>
    </lineage>
</organism>
<dbReference type="InterPro" id="IPR013221">
    <property type="entry name" value="Mur_ligase_cen"/>
</dbReference>
<dbReference type="HAMAP" id="MF_00639">
    <property type="entry name" value="MurD"/>
    <property type="match status" value="1"/>
</dbReference>
<dbReference type="RefSeq" id="WP_210682312.1">
    <property type="nucleotide sequence ID" value="NZ_JAGMWN010000005.1"/>
</dbReference>
<dbReference type="PANTHER" id="PTHR43692">
    <property type="entry name" value="UDP-N-ACETYLMURAMOYLALANINE--D-GLUTAMATE LIGASE"/>
    <property type="match status" value="1"/>
</dbReference>
<evidence type="ECO:0000313" key="14">
    <source>
        <dbReference type="Proteomes" id="UP000672602"/>
    </source>
</evidence>
<dbReference type="GO" id="GO:0051301">
    <property type="term" value="P:cell division"/>
    <property type="evidence" value="ECO:0007669"/>
    <property type="project" value="UniProtKB-KW"/>
</dbReference>
<keyword evidence="6 9" id="KW-0547">Nucleotide-binding</keyword>
<keyword evidence="9 10" id="KW-0133">Cell shape</keyword>